<dbReference type="OrthoDB" id="5844897at2759"/>
<evidence type="ECO:0000313" key="2">
    <source>
        <dbReference type="Proteomes" id="UP000053766"/>
    </source>
</evidence>
<reference evidence="2" key="2">
    <citation type="journal article" date="2016" name="Sci. Rep.">
        <title>Dictyocaulus viviparus genome, variome and transcriptome elucidate lungworm biology and support future intervention.</title>
        <authorList>
            <person name="McNulty S.N."/>
            <person name="Strube C."/>
            <person name="Rosa B.A."/>
            <person name="Martin J.C."/>
            <person name="Tyagi R."/>
            <person name="Choi Y.J."/>
            <person name="Wang Q."/>
            <person name="Hallsworth Pepin K."/>
            <person name="Zhang X."/>
            <person name="Ozersky P."/>
            <person name="Wilson R.K."/>
            <person name="Sternberg P.W."/>
            <person name="Gasser R.B."/>
            <person name="Mitreva M."/>
        </authorList>
    </citation>
    <scope>NUCLEOTIDE SEQUENCE [LARGE SCALE GENOMIC DNA]</scope>
    <source>
        <strain evidence="2">HannoverDv2000</strain>
    </source>
</reference>
<feature type="non-terminal residue" evidence="1">
    <location>
        <position position="63"/>
    </location>
</feature>
<sequence length="63" mass="7176">MTFFNEFYPFLYLNPQHKVRSVVVGNFVAQSITNNSMLPVCNYSLRKHSLNGPPVQKATIGEM</sequence>
<name>A0A0D8XQG0_DICVI</name>
<gene>
    <name evidence="1" type="ORF">DICVIV_07920</name>
</gene>
<dbReference type="EMBL" id="KN716373">
    <property type="protein sequence ID" value="KJH46034.1"/>
    <property type="molecule type" value="Genomic_DNA"/>
</dbReference>
<keyword evidence="2" id="KW-1185">Reference proteome</keyword>
<reference evidence="1 2" key="1">
    <citation type="submission" date="2013-11" db="EMBL/GenBank/DDBJ databases">
        <title>Draft genome of the bovine lungworm Dictyocaulus viviparus.</title>
        <authorList>
            <person name="Mitreva M."/>
        </authorList>
    </citation>
    <scope>NUCLEOTIDE SEQUENCE [LARGE SCALE GENOMIC DNA]</scope>
    <source>
        <strain evidence="1 2">HannoverDv2000</strain>
    </source>
</reference>
<dbReference type="AlphaFoldDB" id="A0A0D8XQG0"/>
<evidence type="ECO:0000313" key="1">
    <source>
        <dbReference type="EMBL" id="KJH46034.1"/>
    </source>
</evidence>
<accession>A0A0D8XQG0</accession>
<protein>
    <submittedName>
        <fullName evidence="1">Uncharacterized protein</fullName>
    </submittedName>
</protein>
<organism evidence="1 2">
    <name type="scientific">Dictyocaulus viviparus</name>
    <name type="common">Bovine lungworm</name>
    <dbReference type="NCBI Taxonomy" id="29172"/>
    <lineage>
        <taxon>Eukaryota</taxon>
        <taxon>Metazoa</taxon>
        <taxon>Ecdysozoa</taxon>
        <taxon>Nematoda</taxon>
        <taxon>Chromadorea</taxon>
        <taxon>Rhabditida</taxon>
        <taxon>Rhabditina</taxon>
        <taxon>Rhabditomorpha</taxon>
        <taxon>Strongyloidea</taxon>
        <taxon>Metastrongylidae</taxon>
        <taxon>Dictyocaulus</taxon>
    </lineage>
</organism>
<dbReference type="Proteomes" id="UP000053766">
    <property type="component" value="Unassembled WGS sequence"/>
</dbReference>
<proteinExistence type="predicted"/>